<name>A0A378I286_9GAMM</name>
<dbReference type="RefSeq" id="WP_115302971.1">
    <property type="nucleotide sequence ID" value="NZ_CAAAHO010000007.1"/>
</dbReference>
<dbReference type="SUPFAM" id="SSF56112">
    <property type="entry name" value="Protein kinase-like (PK-like)"/>
    <property type="match status" value="1"/>
</dbReference>
<organism evidence="1 2">
    <name type="scientific">Legionella beliardensis</name>
    <dbReference type="NCBI Taxonomy" id="91822"/>
    <lineage>
        <taxon>Bacteria</taxon>
        <taxon>Pseudomonadati</taxon>
        <taxon>Pseudomonadota</taxon>
        <taxon>Gammaproteobacteria</taxon>
        <taxon>Legionellales</taxon>
        <taxon>Legionellaceae</taxon>
        <taxon>Legionella</taxon>
    </lineage>
</organism>
<keyword evidence="2" id="KW-1185">Reference proteome</keyword>
<dbReference type="AlphaFoldDB" id="A0A378I286"/>
<dbReference type="Proteomes" id="UP000254968">
    <property type="component" value="Unassembled WGS sequence"/>
</dbReference>
<gene>
    <name evidence="1" type="ORF">NCTC13315_01827</name>
</gene>
<evidence type="ECO:0000313" key="1">
    <source>
        <dbReference type="EMBL" id="STX29288.1"/>
    </source>
</evidence>
<sequence>MKETFEHTALEKRDRIKVQKIKTVQHGSAKKITMPYLDWHIGPQHLDFKENNPSYSRVNRPCKTLSIGNKDYLLYAVLGEGSFGTVHLAQD</sequence>
<dbReference type="EMBL" id="UGNV01000001">
    <property type="protein sequence ID" value="STX29288.1"/>
    <property type="molecule type" value="Genomic_DNA"/>
</dbReference>
<reference evidence="1 2" key="1">
    <citation type="submission" date="2018-06" db="EMBL/GenBank/DDBJ databases">
        <authorList>
            <consortium name="Pathogen Informatics"/>
            <person name="Doyle S."/>
        </authorList>
    </citation>
    <scope>NUCLEOTIDE SEQUENCE [LARGE SCALE GENOMIC DNA]</scope>
    <source>
        <strain evidence="1 2">NCTC13315</strain>
    </source>
</reference>
<protein>
    <submittedName>
        <fullName evidence="1">Uncharacterized protein</fullName>
    </submittedName>
</protein>
<evidence type="ECO:0000313" key="2">
    <source>
        <dbReference type="Proteomes" id="UP000254968"/>
    </source>
</evidence>
<dbReference type="InterPro" id="IPR011009">
    <property type="entry name" value="Kinase-like_dom_sf"/>
</dbReference>
<accession>A0A378I286</accession>
<proteinExistence type="predicted"/>